<reference evidence="2 3" key="1">
    <citation type="journal article" date="2007" name="Appl. Environ. Microbiol.">
        <title>Genome sequence of the cellulolytic gliding bacterium Cytophaga hutchinsonii.</title>
        <authorList>
            <person name="Xie G."/>
            <person name="Bruce D.C."/>
            <person name="Challacombe J.F."/>
            <person name="Chertkov O."/>
            <person name="Detter J.C."/>
            <person name="Gilna P."/>
            <person name="Han C.S."/>
            <person name="Lucas S."/>
            <person name="Misra M."/>
            <person name="Myers G.L."/>
            <person name="Richardson P."/>
            <person name="Tapia R."/>
            <person name="Thayer N."/>
            <person name="Thompson L.S."/>
            <person name="Brettin T.S."/>
            <person name="Henrissat B."/>
            <person name="Wilson D.B."/>
            <person name="McBride M.J."/>
        </authorList>
    </citation>
    <scope>NUCLEOTIDE SEQUENCE [LARGE SCALE GENOMIC DNA]</scope>
    <source>
        <strain evidence="3">ATCC 33406 / DSM 1761 / CIP 103989 / NBRC 15051 / NCIMB 9469 / D465</strain>
    </source>
</reference>
<dbReference type="Pfam" id="PF13573">
    <property type="entry name" value="SprB"/>
    <property type="match status" value="2"/>
</dbReference>
<protein>
    <submittedName>
        <fullName evidence="2">CHU large protein uncharacterized</fullName>
        <ecNumber evidence="2">3.2.1.-</ecNumber>
    </submittedName>
</protein>
<dbReference type="InterPro" id="IPR025667">
    <property type="entry name" value="SprB_repeat"/>
</dbReference>
<dbReference type="Gene3D" id="2.60.40.740">
    <property type="match status" value="1"/>
</dbReference>
<dbReference type="SUPFAM" id="SSF49299">
    <property type="entry name" value="PKD domain"/>
    <property type="match status" value="1"/>
</dbReference>
<dbReference type="OrthoDB" id="7794186at2"/>
<feature type="chain" id="PRO_5026841978" evidence="1">
    <location>
        <begin position="24"/>
        <end position="1547"/>
    </location>
</feature>
<sequence length="1547" mass="158235">MKNLYTFLIWSTALTVLNLHCNAQLIIEADAVVASSSDFVQANVLVDGNPSNYAYIDASVNILSTSSITVSFPTSGHAGDIISFDVQESGLLLNLLSLSTSLLNNVTIKVYDESNALVATGSGTSVLGLNLSLSGSNIYTIRYMTDATANYKIKKVTLELSNLLNVNTFKEFRIYNAKLQTPCPPVYADGIISFSNSGPLGPYVTNSGNAISASTTDFATMNAPILSNPILDLSFSTKGNAGEYVGVTINQSGAILSLSLLKSLILEAYSTAGVKVATSPSFALADLRLIDGTTDKYYLGFITPAGSYDISHLKLTFGGLNLLASLNVFNAMHFKLLPAPVSITSATNSFCAGSSISLTANAPGLTNIIWSNGATGSPITVSTAGTYSYTAKDASGCMSTSSTITVTALPIPTINITNGITANFCAGKNVVLSSTPSAGASVLWSNGATTNNITVNTAGNYTVTAKGANGCSSVAQQVVVSQLALPTLSITNGPIAGICTGKDVTLTSVPSAGSTVQWSNGVTNNSITVSLPGVYTATATDANLCASLPQTVTVSLLTLPTLTLTTGSTASFCTGKDVVLSSVPSAGATVAWNNGATTNNITVNVAGTYTVTATDANLCVSLPKTVTVTALPLPTLNITNGTTASFCTGKDLVLSSVPSAGATVAWNTGATTTDITVNAAGTYTVTATDANLCASLPKSITVTALPLPTLSVSNGTTAVFCAGKDVLLSSVPSVGATVLWNTGATTNDITVNTAGTYTVTATDVNLCASLPLSVTVSSLDLPILDLTTGLTASFCAGKDVVLSSLPSPGATVLWNNGATTNDITVNTAGTYTVTATDANLCASLPKSVVVTELAVPTLSLTNGTTASFCADKDILLSSVPSAGATVRWNNGATTNDITVNTAGTYTVTATNANLCASLPLSVTVLSLPVPTLTLTTSETTGFCTGKNVVLSSIPSAGATVLWSNGSTTNDITVNTAGTYTVTATDANLCISLPKQIIVSEYTLPTLSITNGSTASFCADKQILLSSVVSAGATVVWNNGETTTDITVNTAGTYTATATDINLCASLPQSVTVTALPVPTLTLITSGTTGFCTGQDVVLSSLPSAGASVLWSNGASTNDITVNTAGTYTVTATGANLCTSVPESIVVAEFALPTLSISNGTTAEFCENGDVELISIVSAGATVVWDNGATTNNITVSTAGTYTVTATDGNLCISLPQSVLVSSKPAPTVSIAASGATDICSNSTVMITATASAGSDLVWSTGETGNSITANAAGDYSVTATAVNGCSNTSAIIPVTIKLIPDVTSVATDITCNGNANGMISITPTSASASYQYVWDNGATTDKITQLGAGTYKIDITDNANTCGIHLEFEINEPAVLSLNGTTVNSTCADNDGQIKLNISGGIAPYSYLNRSMVLDPSNTQLYGFPADTHIVTIFDKNMCAVSESFIVLKADCDIALNIHNVVTPNNDGLNDVLVVDGIENFPNTSLQIFDKWGDVVFKNDDYENNWTGRNKNDSGPLPAGTYYYLLKLSTPEVPDGKSEYTGFVMIQ</sequence>
<feature type="signal peptide" evidence="1">
    <location>
        <begin position="1"/>
        <end position="23"/>
    </location>
</feature>
<evidence type="ECO:0000256" key="1">
    <source>
        <dbReference type="SAM" id="SignalP"/>
    </source>
</evidence>
<proteinExistence type="predicted"/>
<dbReference type="GO" id="GO:0016798">
    <property type="term" value="F:hydrolase activity, acting on glycosyl bonds"/>
    <property type="evidence" value="ECO:0007669"/>
    <property type="project" value="UniProtKB-KW"/>
</dbReference>
<evidence type="ECO:0000313" key="3">
    <source>
        <dbReference type="Proteomes" id="UP000001822"/>
    </source>
</evidence>
<evidence type="ECO:0000313" key="2">
    <source>
        <dbReference type="EMBL" id="ABG57884.1"/>
    </source>
</evidence>
<dbReference type="EMBL" id="CP000383">
    <property type="protein sequence ID" value="ABG57884.1"/>
    <property type="molecule type" value="Genomic_DNA"/>
</dbReference>
<organism evidence="2 3">
    <name type="scientific">Cytophaga hutchinsonii (strain ATCC 33406 / DSM 1761 / CIP 103989 / NBRC 15051 / NCIMB 9469 / D465)</name>
    <dbReference type="NCBI Taxonomy" id="269798"/>
    <lineage>
        <taxon>Bacteria</taxon>
        <taxon>Pseudomonadati</taxon>
        <taxon>Bacteroidota</taxon>
        <taxon>Cytophagia</taxon>
        <taxon>Cytophagales</taxon>
        <taxon>Cytophagaceae</taxon>
        <taxon>Cytophaga</taxon>
    </lineage>
</organism>
<dbReference type="KEGG" id="chu:CHU_0597"/>
<dbReference type="InterPro" id="IPR026341">
    <property type="entry name" value="T9SS_type_B"/>
</dbReference>
<dbReference type="Proteomes" id="UP000001822">
    <property type="component" value="Chromosome"/>
</dbReference>
<name>A0A6N4SNL4_CYTH3</name>
<keyword evidence="1" id="KW-0732">Signal</keyword>
<keyword evidence="2" id="KW-0326">Glycosidase</keyword>
<dbReference type="NCBIfam" id="TIGR04131">
    <property type="entry name" value="Bac_Flav_CTERM"/>
    <property type="match status" value="1"/>
</dbReference>
<dbReference type="RefSeq" id="WP_011584000.1">
    <property type="nucleotide sequence ID" value="NC_008255.1"/>
</dbReference>
<accession>A0A6N4SNL4</accession>
<gene>
    <name evidence="2" type="ordered locus">CHU_0597</name>
</gene>
<keyword evidence="3" id="KW-1185">Reference proteome</keyword>
<dbReference type="Pfam" id="PF13585">
    <property type="entry name" value="CHU_C"/>
    <property type="match status" value="1"/>
</dbReference>
<dbReference type="EC" id="3.2.1.-" evidence="2"/>
<keyword evidence="2" id="KW-0378">Hydrolase</keyword>
<dbReference type="InterPro" id="IPR035986">
    <property type="entry name" value="PKD_dom_sf"/>
</dbReference>